<dbReference type="AlphaFoldDB" id="A0A6S6S4E6"/>
<dbReference type="PANTHER" id="PTHR20992">
    <property type="entry name" value="AT15442P-RELATED"/>
    <property type="match status" value="1"/>
</dbReference>
<feature type="transmembrane region" description="Helical" evidence="1">
    <location>
        <begin position="497"/>
        <end position="521"/>
    </location>
</feature>
<protein>
    <recommendedName>
        <fullName evidence="3">TIGR00341 family protein</fullName>
    </recommendedName>
</protein>
<reference evidence="2" key="1">
    <citation type="submission" date="2020-01" db="EMBL/GenBank/DDBJ databases">
        <authorList>
            <person name="Meier V. D."/>
            <person name="Meier V D."/>
        </authorList>
    </citation>
    <scope>NUCLEOTIDE SEQUENCE</scope>
    <source>
        <strain evidence="2">HLG_WM_MAG_06</strain>
    </source>
</reference>
<feature type="transmembrane region" description="Helical" evidence="1">
    <location>
        <begin position="346"/>
        <end position="367"/>
    </location>
</feature>
<feature type="transmembrane region" description="Helical" evidence="1">
    <location>
        <begin position="373"/>
        <end position="395"/>
    </location>
</feature>
<accession>A0A6S6S4E6</accession>
<evidence type="ECO:0008006" key="3">
    <source>
        <dbReference type="Google" id="ProtNLM"/>
    </source>
</evidence>
<dbReference type="InterPro" id="IPR005240">
    <property type="entry name" value="DUF389"/>
</dbReference>
<evidence type="ECO:0000256" key="1">
    <source>
        <dbReference type="SAM" id="Phobius"/>
    </source>
</evidence>
<dbReference type="InterPro" id="IPR017438">
    <property type="entry name" value="ATP-NAD_kinase_N"/>
</dbReference>
<organism evidence="2">
    <name type="scientific">uncultured Sulfurovum sp</name>
    <dbReference type="NCBI Taxonomy" id="269237"/>
    <lineage>
        <taxon>Bacteria</taxon>
        <taxon>Pseudomonadati</taxon>
        <taxon>Campylobacterota</taxon>
        <taxon>Epsilonproteobacteria</taxon>
        <taxon>Campylobacterales</taxon>
        <taxon>Sulfurovaceae</taxon>
        <taxon>Sulfurovum</taxon>
        <taxon>environmental samples</taxon>
    </lineage>
</organism>
<feature type="transmembrane region" description="Helical" evidence="1">
    <location>
        <begin position="407"/>
        <end position="427"/>
    </location>
</feature>
<evidence type="ECO:0000313" key="2">
    <source>
        <dbReference type="EMBL" id="CAA6801086.1"/>
    </source>
</evidence>
<feature type="transmembrane region" description="Helical" evidence="1">
    <location>
        <begin position="471"/>
        <end position="491"/>
    </location>
</feature>
<feature type="transmembrane region" description="Helical" evidence="1">
    <location>
        <begin position="439"/>
        <end position="459"/>
    </location>
</feature>
<proteinExistence type="predicted"/>
<dbReference type="Gene3D" id="2.60.200.40">
    <property type="match status" value="1"/>
</dbReference>
<dbReference type="PANTHER" id="PTHR20992:SF9">
    <property type="entry name" value="AT15442P-RELATED"/>
    <property type="match status" value="1"/>
</dbReference>
<dbReference type="SUPFAM" id="SSF111331">
    <property type="entry name" value="NAD kinase/diacylglycerol kinase-like"/>
    <property type="match status" value="1"/>
</dbReference>
<keyword evidence="1" id="KW-0812">Transmembrane</keyword>
<keyword evidence="1" id="KW-1133">Transmembrane helix</keyword>
<name>A0A6S6S4E6_9BACT</name>
<dbReference type="EMBL" id="CACVAP010000032">
    <property type="protein sequence ID" value="CAA6801086.1"/>
    <property type="molecule type" value="Genomic_DNA"/>
</dbReference>
<dbReference type="Pfam" id="PF04087">
    <property type="entry name" value="DUF389"/>
    <property type="match status" value="1"/>
</dbReference>
<dbReference type="NCBIfam" id="TIGR00341">
    <property type="entry name" value="TIGR00341 family protein"/>
    <property type="match status" value="1"/>
</dbReference>
<feature type="transmembrane region" description="Helical" evidence="1">
    <location>
        <begin position="533"/>
        <end position="556"/>
    </location>
</feature>
<keyword evidence="1" id="KW-0472">Membrane</keyword>
<dbReference type="InterPro" id="IPR016064">
    <property type="entry name" value="NAD/diacylglycerol_kinase_sf"/>
</dbReference>
<sequence length="633" mass="70986">MGKEVKKIAFVYGKSSLRLIEEIKEYPITSALTFMEMEVFFKEEKKYDRVIVSGDIDEIKTVLLKAISHDFEVAIIPNASQTSLQNSFSLHKGISENLKVALNNAAKPMDVLFANDELVLHTALVGDAPPLNYHITKYRNKSLKERLQALYESYLKIKTMNHTRLTFKTSKSNVIDTVATGVIVIEHDNKTFASKFMNHTSSTNNEQLNALIISPNSIMEYLQLMTNAIFNRNKKATLPNTIGYIKSQALTLESKVPLPLIIDGKELGKTPVNFMVKPKALKIALSDCFWERVPEKLNLKETVKVDKLPHTHEKMHYLQKQLPFFTHASEYQYKTLFSSLREEGRLSSIFMVLMLLSSVLATVGLYLNSASVVIGAMVLAPLMNPIVVFSMALLRQDELLSLKSLKTILVGILITLLTAAFIAGVLPFEHMTEEMEGRIKPSILDMIVAFVSGVAAAYVKNNSKIANTIAGVAIAVALVPPLATAGIGLGWNDWEMFYQAFLLFLTNLVGIVFAVSLVFFVKGFAPLKRAQKGLFYTLLFSILITIPLLDSFVTIVEDSRVISRLEHHRFEVEGKTIILQNVSLSRDEKVEVIKCELLLAESPTKQEIKKLKLKIEERVGKSVELEALVRLRF</sequence>
<dbReference type="Gene3D" id="3.40.50.10330">
    <property type="entry name" value="Probable inorganic polyphosphate/atp-NAD kinase, domain 1"/>
    <property type="match status" value="1"/>
</dbReference>
<gene>
    <name evidence="2" type="ORF">HELGO_WM12629</name>
</gene>